<dbReference type="InterPro" id="IPR003821">
    <property type="entry name" value="DXP_reductoisomerase"/>
</dbReference>
<feature type="binding site" evidence="9">
    <location>
        <position position="40"/>
    </location>
    <ligand>
        <name>NADPH</name>
        <dbReference type="ChEBI" id="CHEBI:57783"/>
    </ligand>
</feature>
<dbReference type="PANTHER" id="PTHR30525:SF0">
    <property type="entry name" value="1-DEOXY-D-XYLULOSE 5-PHOSPHATE REDUCTOISOMERASE, CHLOROPLASTIC"/>
    <property type="match status" value="1"/>
</dbReference>
<feature type="binding site" evidence="9">
    <location>
        <position position="15"/>
    </location>
    <ligand>
        <name>NADPH</name>
        <dbReference type="ChEBI" id="CHEBI:57783"/>
    </ligand>
</feature>
<comment type="caution">
    <text evidence="13">The sequence shown here is derived from an EMBL/GenBank/DDBJ whole genome shotgun (WGS) entry which is preliminary data.</text>
</comment>
<dbReference type="InterPro" id="IPR036291">
    <property type="entry name" value="NAD(P)-bd_dom_sf"/>
</dbReference>
<dbReference type="InterPro" id="IPR013644">
    <property type="entry name" value="DXP_reductoisomerase_C"/>
</dbReference>
<dbReference type="PIRSF" id="PIRSF006205">
    <property type="entry name" value="Dxp_reductismrs"/>
    <property type="match status" value="1"/>
</dbReference>
<dbReference type="Pfam" id="PF13288">
    <property type="entry name" value="DXPR_C"/>
    <property type="match status" value="1"/>
</dbReference>
<keyword evidence="5 9" id="KW-0560">Oxidoreductase</keyword>
<evidence type="ECO:0000256" key="8">
    <source>
        <dbReference type="ARBA" id="ARBA00048543"/>
    </source>
</evidence>
<dbReference type="NCBIfam" id="TIGR00243">
    <property type="entry name" value="Dxr"/>
    <property type="match status" value="1"/>
</dbReference>
<gene>
    <name evidence="9" type="primary">dxr</name>
    <name evidence="13" type="ORF">J2W55_003577</name>
</gene>
<evidence type="ECO:0000256" key="7">
    <source>
        <dbReference type="ARBA" id="ARBA00023229"/>
    </source>
</evidence>
<dbReference type="SUPFAM" id="SSF51735">
    <property type="entry name" value="NAD(P)-binding Rossmann-fold domains"/>
    <property type="match status" value="1"/>
</dbReference>
<evidence type="ECO:0000256" key="4">
    <source>
        <dbReference type="ARBA" id="ARBA00022857"/>
    </source>
</evidence>
<feature type="binding site" evidence="9">
    <location>
        <position position="151"/>
    </location>
    <ligand>
        <name>1-deoxy-D-xylulose 5-phosphate</name>
        <dbReference type="ChEBI" id="CHEBI:57792"/>
    </ligand>
</feature>
<evidence type="ECO:0000256" key="1">
    <source>
        <dbReference type="ARBA" id="ARBA00005094"/>
    </source>
</evidence>
<keyword evidence="6 9" id="KW-0464">Manganese</keyword>
<feature type="binding site" evidence="9">
    <location>
        <position position="217"/>
    </location>
    <ligand>
        <name>1-deoxy-D-xylulose 5-phosphate</name>
        <dbReference type="ChEBI" id="CHEBI:57792"/>
    </ligand>
</feature>
<comment type="cofactor">
    <cofactor evidence="9">
        <name>Mg(2+)</name>
        <dbReference type="ChEBI" id="CHEBI:18420"/>
    </cofactor>
    <cofactor evidence="9">
        <name>Mn(2+)</name>
        <dbReference type="ChEBI" id="CHEBI:29035"/>
    </cofactor>
</comment>
<dbReference type="InterPro" id="IPR013512">
    <property type="entry name" value="DXP_reductoisomerase_N"/>
</dbReference>
<feature type="binding site" evidence="9">
    <location>
        <position position="218"/>
    </location>
    <ligand>
        <name>1-deoxy-D-xylulose 5-phosphate</name>
        <dbReference type="ChEBI" id="CHEBI:57792"/>
    </ligand>
</feature>
<feature type="binding site" evidence="9">
    <location>
        <position position="13"/>
    </location>
    <ligand>
        <name>NADPH</name>
        <dbReference type="ChEBI" id="CHEBI:57783"/>
    </ligand>
</feature>
<feature type="binding site" evidence="9">
    <location>
        <position position="221"/>
    </location>
    <ligand>
        <name>Mn(2+)</name>
        <dbReference type="ChEBI" id="CHEBI:29035"/>
    </ligand>
</feature>
<dbReference type="NCBIfam" id="NF009114">
    <property type="entry name" value="PRK12464.1"/>
    <property type="match status" value="1"/>
</dbReference>
<feature type="binding site" evidence="9">
    <location>
        <position position="14"/>
    </location>
    <ligand>
        <name>NADPH</name>
        <dbReference type="ChEBI" id="CHEBI:57783"/>
    </ligand>
</feature>
<keyword evidence="3 9" id="KW-0479">Metal-binding</keyword>
<feature type="binding site" evidence="9">
    <location>
        <position position="205"/>
    </location>
    <ligand>
        <name>NADPH</name>
        <dbReference type="ChEBI" id="CHEBI:57783"/>
    </ligand>
</feature>
<keyword evidence="4 9" id="KW-0521">NADP</keyword>
<feature type="binding site" evidence="9">
    <location>
        <position position="176"/>
    </location>
    <ligand>
        <name>1-deoxy-D-xylulose 5-phosphate</name>
        <dbReference type="ChEBI" id="CHEBI:57792"/>
    </ligand>
</feature>
<sequence length="396" mass="43541">MKKKNIAILGSTGSVGTQALEVISAQPDHFNVIALTAENNADLLIAQAIKFLPKSVVIGNESLFRQVSVALKPYSIDVMCGSNALSEIVQLPEIDLVLAAVMGFAGLKPVVAAIKAGKHIAIANKEPLVVAGELIMAEVIKHKVSILPVDSEHSAIFQCLAGERYEDIEKIYITASGGPFFGRDKASLQHVTPAHALKHPNWSMGNKITIDSASLMNKGLEAIEAKWLFNLQPKQIDIIVHPQSIVHSLVQFSDGSLKAQLGLPDMKLPIHYAFHFPERQSTDFKRFNFLDYPELNFHKPDLSVFQNLSLAYEALYQGGIMPCVLNAANEVAVAAFLSEKIAFLEMSDVISEAMTNANQIENPSLEDYFEIDNWSRDHARSYITNRTKHAGYHPIS</sequence>
<name>A0ABU1TEG5_9SPHI</name>
<comment type="pathway">
    <text evidence="1 9">Isoprenoid biosynthesis; isopentenyl diphosphate biosynthesis via DXP pathway; isopentenyl diphosphate from 1-deoxy-D-xylulose 5-phosphate: step 1/6.</text>
</comment>
<keyword evidence="7 9" id="KW-0414">Isoprene biosynthesis</keyword>
<feature type="binding site" evidence="9">
    <location>
        <position position="199"/>
    </location>
    <ligand>
        <name>1-deoxy-D-xylulose 5-phosphate</name>
        <dbReference type="ChEBI" id="CHEBI:57792"/>
    </ligand>
</feature>
<comment type="catalytic activity">
    <reaction evidence="8">
        <text>2-C-methyl-D-erythritol 4-phosphate + NADP(+) = 1-deoxy-D-xylulose 5-phosphate + NADPH + H(+)</text>
        <dbReference type="Rhea" id="RHEA:13717"/>
        <dbReference type="ChEBI" id="CHEBI:15378"/>
        <dbReference type="ChEBI" id="CHEBI:57783"/>
        <dbReference type="ChEBI" id="CHEBI:57792"/>
        <dbReference type="ChEBI" id="CHEBI:58262"/>
        <dbReference type="ChEBI" id="CHEBI:58349"/>
        <dbReference type="EC" id="1.1.1.267"/>
    </reaction>
    <physiologicalReaction direction="right-to-left" evidence="8">
        <dbReference type="Rhea" id="RHEA:13719"/>
    </physiologicalReaction>
</comment>
<keyword evidence="9" id="KW-0460">Magnesium</keyword>
<comment type="similarity">
    <text evidence="2 9">Belongs to the DXR family.</text>
</comment>
<feature type="binding site" evidence="9">
    <location>
        <position position="150"/>
    </location>
    <ligand>
        <name>Mn(2+)</name>
        <dbReference type="ChEBI" id="CHEBI:29035"/>
    </ligand>
</feature>
<feature type="binding site" evidence="9">
    <location>
        <position position="124"/>
    </location>
    <ligand>
        <name>NADPH</name>
        <dbReference type="ChEBI" id="CHEBI:57783"/>
    </ligand>
</feature>
<evidence type="ECO:0000256" key="2">
    <source>
        <dbReference type="ARBA" id="ARBA00006825"/>
    </source>
</evidence>
<feature type="binding site" evidence="9">
    <location>
        <position position="152"/>
    </location>
    <ligand>
        <name>Mn(2+)</name>
        <dbReference type="ChEBI" id="CHEBI:29035"/>
    </ligand>
</feature>
<evidence type="ECO:0000259" key="11">
    <source>
        <dbReference type="Pfam" id="PF08436"/>
    </source>
</evidence>
<dbReference type="EMBL" id="JAVDUU010000003">
    <property type="protein sequence ID" value="MDR6943724.1"/>
    <property type="molecule type" value="Genomic_DNA"/>
</dbReference>
<dbReference type="Pfam" id="PF08436">
    <property type="entry name" value="DXP_redisom_C"/>
    <property type="match status" value="1"/>
</dbReference>
<evidence type="ECO:0000313" key="14">
    <source>
        <dbReference type="Proteomes" id="UP001247620"/>
    </source>
</evidence>
<dbReference type="Gene3D" id="3.40.50.720">
    <property type="entry name" value="NAD(P)-binding Rossmann-like Domain"/>
    <property type="match status" value="1"/>
</dbReference>
<dbReference type="Proteomes" id="UP001247620">
    <property type="component" value="Unassembled WGS sequence"/>
</dbReference>
<feature type="binding site" evidence="9">
    <location>
        <position position="12"/>
    </location>
    <ligand>
        <name>NADPH</name>
        <dbReference type="ChEBI" id="CHEBI:57783"/>
    </ligand>
</feature>
<comment type="caution">
    <text evidence="9">Lacks conserved residue(s) required for the propagation of feature annotation.</text>
</comment>
<dbReference type="Pfam" id="PF02670">
    <property type="entry name" value="DXP_reductoisom"/>
    <property type="match status" value="1"/>
</dbReference>
<dbReference type="HAMAP" id="MF_00183">
    <property type="entry name" value="DXP_reductoisom"/>
    <property type="match status" value="1"/>
</dbReference>
<evidence type="ECO:0000256" key="5">
    <source>
        <dbReference type="ARBA" id="ARBA00023002"/>
    </source>
</evidence>
<dbReference type="InterPro" id="IPR026877">
    <property type="entry name" value="DXPR_C"/>
</dbReference>
<dbReference type="SUPFAM" id="SSF69055">
    <property type="entry name" value="1-deoxy-D-xylulose-5-phosphate reductoisomerase, C-terminal domain"/>
    <property type="match status" value="1"/>
</dbReference>
<evidence type="ECO:0000259" key="12">
    <source>
        <dbReference type="Pfam" id="PF13288"/>
    </source>
</evidence>
<evidence type="ECO:0000256" key="3">
    <source>
        <dbReference type="ARBA" id="ARBA00022723"/>
    </source>
</evidence>
<feature type="domain" description="1-deoxy-D-xylulose 5-phosphate reductoisomerase C-terminal" evidence="11">
    <location>
        <begin position="146"/>
        <end position="229"/>
    </location>
</feature>
<dbReference type="InterPro" id="IPR036169">
    <property type="entry name" value="DXPR_C_sf"/>
</dbReference>
<feature type="binding site" evidence="9">
    <location>
        <position position="126"/>
    </location>
    <ligand>
        <name>NADPH</name>
        <dbReference type="ChEBI" id="CHEBI:57783"/>
    </ligand>
</feature>
<dbReference type="SUPFAM" id="SSF55347">
    <property type="entry name" value="Glyceraldehyde-3-phosphate dehydrogenase-like, C-terminal domain"/>
    <property type="match status" value="1"/>
</dbReference>
<feature type="domain" description="1-deoxy-D-xylulose 5-phosphate reductoisomerase N-terminal" evidence="10">
    <location>
        <begin position="6"/>
        <end position="132"/>
    </location>
</feature>
<evidence type="ECO:0000256" key="6">
    <source>
        <dbReference type="ARBA" id="ARBA00023211"/>
    </source>
</evidence>
<evidence type="ECO:0000313" key="13">
    <source>
        <dbReference type="EMBL" id="MDR6943724.1"/>
    </source>
</evidence>
<evidence type="ECO:0000259" key="10">
    <source>
        <dbReference type="Pfam" id="PF02670"/>
    </source>
</evidence>
<feature type="domain" description="DXP reductoisomerase C-terminal" evidence="12">
    <location>
        <begin position="261"/>
        <end position="377"/>
    </location>
</feature>
<keyword evidence="14" id="KW-1185">Reference proteome</keyword>
<dbReference type="EC" id="1.1.1.267" evidence="9"/>
<dbReference type="RefSeq" id="WP_310098491.1">
    <property type="nucleotide sequence ID" value="NZ_JAVDUU010000003.1"/>
</dbReference>
<reference evidence="13 14" key="1">
    <citation type="submission" date="2023-07" db="EMBL/GenBank/DDBJ databases">
        <title>Sorghum-associated microbial communities from plants grown in Nebraska, USA.</title>
        <authorList>
            <person name="Schachtman D."/>
        </authorList>
    </citation>
    <scope>NUCLEOTIDE SEQUENCE [LARGE SCALE GENOMIC DNA]</scope>
    <source>
        <strain evidence="13 14">3262</strain>
    </source>
</reference>
<dbReference type="Gene3D" id="1.10.1740.10">
    <property type="match status" value="1"/>
</dbReference>
<proteinExistence type="inferred from homology"/>
<evidence type="ECO:0000256" key="9">
    <source>
        <dbReference type="HAMAP-Rule" id="MF_00183"/>
    </source>
</evidence>
<dbReference type="GO" id="GO:0030604">
    <property type="term" value="F:1-deoxy-D-xylulose-5-phosphate reductoisomerase activity"/>
    <property type="evidence" value="ECO:0007669"/>
    <property type="project" value="UniProtKB-EC"/>
</dbReference>
<accession>A0ABU1TEG5</accession>
<organism evidence="13 14">
    <name type="scientific">Mucilaginibacter pocheonensis</name>
    <dbReference type="NCBI Taxonomy" id="398050"/>
    <lineage>
        <taxon>Bacteria</taxon>
        <taxon>Pseudomonadati</taxon>
        <taxon>Bacteroidota</taxon>
        <taxon>Sphingobacteriia</taxon>
        <taxon>Sphingobacteriales</taxon>
        <taxon>Sphingobacteriaceae</taxon>
        <taxon>Mucilaginibacter</taxon>
    </lineage>
</organism>
<feature type="binding site" evidence="9">
    <location>
        <position position="212"/>
    </location>
    <ligand>
        <name>1-deoxy-D-xylulose 5-phosphate</name>
        <dbReference type="ChEBI" id="CHEBI:57792"/>
    </ligand>
</feature>
<feature type="binding site" evidence="9">
    <location>
        <position position="125"/>
    </location>
    <ligand>
        <name>1-deoxy-D-xylulose 5-phosphate</name>
        <dbReference type="ChEBI" id="CHEBI:57792"/>
    </ligand>
</feature>
<dbReference type="PANTHER" id="PTHR30525">
    <property type="entry name" value="1-DEOXY-D-XYLULOSE 5-PHOSPHATE REDUCTOISOMERASE"/>
    <property type="match status" value="1"/>
</dbReference>
<protein>
    <recommendedName>
        <fullName evidence="9">1-deoxy-D-xylulose 5-phosphate reductoisomerase</fullName>
        <shortName evidence="9">DXP reductoisomerase</shortName>
        <ecNumber evidence="9">1.1.1.267</ecNumber>
    </recommendedName>
    <alternativeName>
        <fullName evidence="9">1-deoxyxylulose-5-phosphate reductoisomerase</fullName>
    </alternativeName>
    <alternativeName>
        <fullName evidence="9">2-C-methyl-D-erythritol 4-phosphate synthase</fullName>
    </alternativeName>
</protein>
<comment type="function">
    <text evidence="9">Catalyzes the NADPH-dependent rearrangement and reduction of 1-deoxy-D-xylulose-5-phosphate (DXP) to 2-C-methyl-D-erythritol 4-phosphate (MEP).</text>
</comment>
<feature type="binding site" evidence="9">
    <location>
        <position position="152"/>
    </location>
    <ligand>
        <name>1-deoxy-D-xylulose 5-phosphate</name>
        <dbReference type="ChEBI" id="CHEBI:57792"/>
    </ligand>
</feature>
<feature type="binding site" evidence="9">
    <location>
        <position position="221"/>
    </location>
    <ligand>
        <name>1-deoxy-D-xylulose 5-phosphate</name>
        <dbReference type="ChEBI" id="CHEBI:57792"/>
    </ligand>
</feature>